<dbReference type="Proteomes" id="UP001500459">
    <property type="component" value="Unassembled WGS sequence"/>
</dbReference>
<keyword evidence="1" id="KW-0812">Transmembrane</keyword>
<reference evidence="3" key="1">
    <citation type="journal article" date="2019" name="Int. J. Syst. Evol. Microbiol.">
        <title>The Global Catalogue of Microorganisms (GCM) 10K type strain sequencing project: providing services to taxonomists for standard genome sequencing and annotation.</title>
        <authorList>
            <consortium name="The Broad Institute Genomics Platform"/>
            <consortium name="The Broad Institute Genome Sequencing Center for Infectious Disease"/>
            <person name="Wu L."/>
            <person name="Ma J."/>
        </authorList>
    </citation>
    <scope>NUCLEOTIDE SEQUENCE [LARGE SCALE GENOMIC DNA]</scope>
    <source>
        <strain evidence="3">JCM 17106</strain>
    </source>
</reference>
<feature type="transmembrane region" description="Helical" evidence="1">
    <location>
        <begin position="36"/>
        <end position="60"/>
    </location>
</feature>
<keyword evidence="1" id="KW-1133">Transmembrane helix</keyword>
<dbReference type="PANTHER" id="PTHR34219">
    <property type="entry name" value="IRON-REGULATED INNER MEMBRANE PROTEIN-RELATED"/>
    <property type="match status" value="1"/>
</dbReference>
<evidence type="ECO:0000313" key="2">
    <source>
        <dbReference type="EMBL" id="GAA3514205.1"/>
    </source>
</evidence>
<gene>
    <name evidence="2" type="ORF">GCM10022393_30150</name>
</gene>
<organism evidence="2 3">
    <name type="scientific">Aquimarina addita</name>
    <dbReference type="NCBI Taxonomy" id="870485"/>
    <lineage>
        <taxon>Bacteria</taxon>
        <taxon>Pseudomonadati</taxon>
        <taxon>Bacteroidota</taxon>
        <taxon>Flavobacteriia</taxon>
        <taxon>Flavobacteriales</taxon>
        <taxon>Flavobacteriaceae</taxon>
        <taxon>Aquimarina</taxon>
    </lineage>
</organism>
<feature type="transmembrane region" description="Helical" evidence="1">
    <location>
        <begin position="359"/>
        <end position="382"/>
    </location>
</feature>
<dbReference type="PANTHER" id="PTHR34219:SF1">
    <property type="entry name" value="PEPSY DOMAIN-CONTAINING PROTEIN"/>
    <property type="match status" value="1"/>
</dbReference>
<evidence type="ECO:0000313" key="3">
    <source>
        <dbReference type="Proteomes" id="UP001500459"/>
    </source>
</evidence>
<keyword evidence="1" id="KW-0472">Membrane</keyword>
<dbReference type="EMBL" id="BAABCW010000013">
    <property type="protein sequence ID" value="GAA3514205.1"/>
    <property type="molecule type" value="Genomic_DNA"/>
</dbReference>
<accession>A0ABP6UQZ9</accession>
<keyword evidence="3" id="KW-1185">Reference proteome</keyword>
<name>A0ABP6UQZ9_9FLAO</name>
<feature type="transmembrane region" description="Helical" evidence="1">
    <location>
        <begin position="164"/>
        <end position="184"/>
    </location>
</feature>
<feature type="transmembrane region" description="Helical" evidence="1">
    <location>
        <begin position="402"/>
        <end position="428"/>
    </location>
</feature>
<sequence length="440" mass="49712">MICFKYAQITIVFYLDFNYKYLMQKNQKLNKWLWKWHFIAGMVSLPFILILSITGIIYLFKADYEAPKQKDVKEVIVQGTPISLQEQWKIAKTHATKKPNAVIIPTATNQATEFVSGRFGGKSSLYVNPYTGEVSGVITPKDSVMFTVRKLHGELLLGGFGTKIVELIACWMIVLILTGIYVWWPGRGWQLKGFFIPRTGVDKRTFYRDLHSITGFWVSILLMMILAGGLPWTDVFGSNFKTLQKVTNTGYPSTWDARKLQSNTTEAPQDFISLDQMMVKATSLNLSGDVAITFPKGPNGVYSVSNTNPMDLASQKKVHFDAYTGKQLLANHWDDVGILMQGRMWFMAFHQGEFGTWNWVLMLLTSIALTVMSIAAIVSYVLRKKPKKWGVPKVPASFKVGYGIVVLLIILSVVFPLFGGSLIIIIGVEYWRKKRKIASI</sequence>
<proteinExistence type="predicted"/>
<dbReference type="InterPro" id="IPR005625">
    <property type="entry name" value="PepSY-ass_TM"/>
</dbReference>
<evidence type="ECO:0000256" key="1">
    <source>
        <dbReference type="SAM" id="Phobius"/>
    </source>
</evidence>
<comment type="caution">
    <text evidence="2">The sequence shown here is derived from an EMBL/GenBank/DDBJ whole genome shotgun (WGS) entry which is preliminary data.</text>
</comment>
<feature type="transmembrane region" description="Helical" evidence="1">
    <location>
        <begin position="213"/>
        <end position="232"/>
    </location>
</feature>
<protein>
    <submittedName>
        <fullName evidence="2">PepSY domain-containing protein</fullName>
    </submittedName>
</protein>
<dbReference type="Pfam" id="PF03929">
    <property type="entry name" value="PepSY_TM"/>
    <property type="match status" value="1"/>
</dbReference>